<comment type="caution">
    <text evidence="3">The sequence shown here is derived from an EMBL/GenBank/DDBJ whole genome shotgun (WGS) entry which is preliminary data.</text>
</comment>
<dbReference type="AlphaFoldDB" id="A0A852VDS5"/>
<feature type="region of interest" description="Disordered" evidence="1">
    <location>
        <begin position="117"/>
        <end position="138"/>
    </location>
</feature>
<proteinExistence type="predicted"/>
<feature type="chain" id="PRO_5032372706" evidence="2">
    <location>
        <begin position="22"/>
        <end position="218"/>
    </location>
</feature>
<evidence type="ECO:0000313" key="4">
    <source>
        <dbReference type="Proteomes" id="UP000564385"/>
    </source>
</evidence>
<reference evidence="3 4" key="1">
    <citation type="submission" date="2020-07" db="EMBL/GenBank/DDBJ databases">
        <title>Genomic Encyclopedia of Type Strains, Phase IV (KMG-V): Genome sequencing to study the core and pangenomes of soil and plant-associated prokaryotes.</title>
        <authorList>
            <person name="Whitman W."/>
        </authorList>
    </citation>
    <scope>NUCLEOTIDE SEQUENCE [LARGE SCALE GENOMIC DNA]</scope>
    <source>
        <strain evidence="3 4">M8UP22</strain>
    </source>
</reference>
<name>A0A852VDS5_9BACT</name>
<gene>
    <name evidence="3" type="ORF">HDF08_000482</name>
</gene>
<accession>A0A852VDS5</accession>
<evidence type="ECO:0000256" key="1">
    <source>
        <dbReference type="SAM" id="MobiDB-lite"/>
    </source>
</evidence>
<protein>
    <submittedName>
        <fullName evidence="3">Uncharacterized protein</fullName>
    </submittedName>
</protein>
<dbReference type="EMBL" id="JACCCU010000001">
    <property type="protein sequence ID" value="NYF88415.1"/>
    <property type="molecule type" value="Genomic_DNA"/>
</dbReference>
<organism evidence="3 4">
    <name type="scientific">Tunturiibacter lichenicola</name>
    <dbReference type="NCBI Taxonomy" id="2051959"/>
    <lineage>
        <taxon>Bacteria</taxon>
        <taxon>Pseudomonadati</taxon>
        <taxon>Acidobacteriota</taxon>
        <taxon>Terriglobia</taxon>
        <taxon>Terriglobales</taxon>
        <taxon>Acidobacteriaceae</taxon>
        <taxon>Tunturiibacter</taxon>
    </lineage>
</organism>
<evidence type="ECO:0000256" key="2">
    <source>
        <dbReference type="SAM" id="SignalP"/>
    </source>
</evidence>
<dbReference type="Proteomes" id="UP000564385">
    <property type="component" value="Unassembled WGS sequence"/>
</dbReference>
<feature type="signal peptide" evidence="2">
    <location>
        <begin position="1"/>
        <end position="21"/>
    </location>
</feature>
<feature type="compositionally biased region" description="Pro residues" evidence="1">
    <location>
        <begin position="121"/>
        <end position="130"/>
    </location>
</feature>
<keyword evidence="2" id="KW-0732">Signal</keyword>
<sequence>MTRMQQISLLLALTSPTVIFAASVPKTILPDNVITCQPDANCFGKKLYGRNYKVINSPRFTVMVSVSREGPYTRADVSIANNTVLPQNVTPEDFRVEVVTPKPKILLYVSPSDLKDLPAAAPAPQPPTSPTPQLGSSLLPRQTTTLTGVAPAADQSYAEGKTKTAEQLASEQPLEAMSLSPNEVARGRVYFERAKHEQLVNIVLPIAGLVFEFPYNMR</sequence>
<evidence type="ECO:0000313" key="3">
    <source>
        <dbReference type="EMBL" id="NYF88415.1"/>
    </source>
</evidence>